<feature type="transmembrane region" description="Helical" evidence="1">
    <location>
        <begin position="106"/>
        <end position="124"/>
    </location>
</feature>
<reference evidence="3 4" key="1">
    <citation type="submission" date="2013-06" db="EMBL/GenBank/DDBJ databases">
        <title>Whole genome shotgun sequence of Bacillus selenatarsenatis SF-1.</title>
        <authorList>
            <person name="Kuroda M."/>
            <person name="Sei K."/>
            <person name="Yamashita M."/>
            <person name="Ike M."/>
        </authorList>
    </citation>
    <scope>NUCLEOTIDE SEQUENCE [LARGE SCALE GENOMIC DNA]</scope>
    <source>
        <strain evidence="3 4">SF-1</strain>
    </source>
</reference>
<name>A0A0A8X3B1_MESS1</name>
<dbReference type="STRING" id="1321606.SAMD00020551_1905"/>
<feature type="domain" description="CAAX prenyl protease 2/Lysostaphin resistance protein A-like" evidence="2">
    <location>
        <begin position="104"/>
        <end position="194"/>
    </location>
</feature>
<feature type="transmembrane region" description="Helical" evidence="1">
    <location>
        <begin position="159"/>
        <end position="177"/>
    </location>
</feature>
<evidence type="ECO:0000256" key="1">
    <source>
        <dbReference type="SAM" id="Phobius"/>
    </source>
</evidence>
<feature type="transmembrane region" description="Helical" evidence="1">
    <location>
        <begin position="31"/>
        <end position="48"/>
    </location>
</feature>
<feature type="transmembrane region" description="Helical" evidence="1">
    <location>
        <begin position="136"/>
        <end position="153"/>
    </location>
</feature>
<dbReference type="RefSeq" id="WP_041965582.1">
    <property type="nucleotide sequence ID" value="NZ_BASE01000041.1"/>
</dbReference>
<sequence length="203" mass="23413">MKNWMADRRLILGILIAHLLLFFTFEDKDVFWYIFTASMLVLISYSIINEEIEDDTSTLTYLTLGVASGLGLFGLFWLGSFLIEMLNLPFANQISRLYSRFSPELFWHYLVLVLILAPGEEIFWRGFIQKRLSKYFSVKMSIGLSVILYASVHLYSGEFILVLAAMIAGLAWSILYAWKRSMPLVIVSHIVFDLLLFVFIPLS</sequence>
<keyword evidence="1" id="KW-1133">Transmembrane helix</keyword>
<dbReference type="GO" id="GO:0006508">
    <property type="term" value="P:proteolysis"/>
    <property type="evidence" value="ECO:0007669"/>
    <property type="project" value="UniProtKB-KW"/>
</dbReference>
<accession>A0A0A8X3B1</accession>
<dbReference type="Pfam" id="PF02517">
    <property type="entry name" value="Rce1-like"/>
    <property type="match status" value="1"/>
</dbReference>
<keyword evidence="1" id="KW-0472">Membrane</keyword>
<dbReference type="EMBL" id="BASE01000041">
    <property type="protein sequence ID" value="GAM13759.1"/>
    <property type="molecule type" value="Genomic_DNA"/>
</dbReference>
<feature type="transmembrane region" description="Helical" evidence="1">
    <location>
        <begin position="184"/>
        <end position="202"/>
    </location>
</feature>
<dbReference type="OrthoDB" id="1903300at2"/>
<dbReference type="Proteomes" id="UP000031014">
    <property type="component" value="Unassembled WGS sequence"/>
</dbReference>
<dbReference type="AlphaFoldDB" id="A0A0A8X3B1"/>
<protein>
    <submittedName>
        <fullName evidence="3">CAAX amino terminal protease family protein</fullName>
    </submittedName>
</protein>
<dbReference type="InterPro" id="IPR003675">
    <property type="entry name" value="Rce1/LyrA-like_dom"/>
</dbReference>
<comment type="caution">
    <text evidence="3">The sequence shown here is derived from an EMBL/GenBank/DDBJ whole genome shotgun (WGS) entry which is preliminary data.</text>
</comment>
<feature type="transmembrane region" description="Helical" evidence="1">
    <location>
        <begin position="60"/>
        <end position="86"/>
    </location>
</feature>
<dbReference type="GO" id="GO:0080120">
    <property type="term" value="P:CAAX-box protein maturation"/>
    <property type="evidence" value="ECO:0007669"/>
    <property type="project" value="UniProtKB-ARBA"/>
</dbReference>
<keyword evidence="3" id="KW-0378">Hydrolase</keyword>
<evidence type="ECO:0000313" key="4">
    <source>
        <dbReference type="Proteomes" id="UP000031014"/>
    </source>
</evidence>
<keyword evidence="3" id="KW-0645">Protease</keyword>
<feature type="transmembrane region" description="Helical" evidence="1">
    <location>
        <begin position="9"/>
        <end position="25"/>
    </location>
</feature>
<gene>
    <name evidence="3" type="ORF">SAMD00020551_1905</name>
</gene>
<evidence type="ECO:0000259" key="2">
    <source>
        <dbReference type="Pfam" id="PF02517"/>
    </source>
</evidence>
<keyword evidence="4" id="KW-1185">Reference proteome</keyword>
<organism evidence="3 4">
    <name type="scientific">Mesobacillus selenatarsenatis (strain DSM 18680 / JCM 14380 / FERM P-15431 / SF-1)</name>
    <dbReference type="NCBI Taxonomy" id="1321606"/>
    <lineage>
        <taxon>Bacteria</taxon>
        <taxon>Bacillati</taxon>
        <taxon>Bacillota</taxon>
        <taxon>Bacilli</taxon>
        <taxon>Bacillales</taxon>
        <taxon>Bacillaceae</taxon>
        <taxon>Mesobacillus</taxon>
    </lineage>
</organism>
<proteinExistence type="predicted"/>
<evidence type="ECO:0000313" key="3">
    <source>
        <dbReference type="EMBL" id="GAM13759.1"/>
    </source>
</evidence>
<dbReference type="GO" id="GO:0004175">
    <property type="term" value="F:endopeptidase activity"/>
    <property type="evidence" value="ECO:0007669"/>
    <property type="project" value="UniProtKB-ARBA"/>
</dbReference>
<keyword evidence="1" id="KW-0812">Transmembrane</keyword>